<comment type="catalytic activity">
    <reaction evidence="1 7">
        <text>guanosine(46) in tRNA + S-adenosyl-L-methionine = N(7)-methylguanosine(46) in tRNA + S-adenosyl-L-homocysteine</text>
        <dbReference type="Rhea" id="RHEA:42708"/>
        <dbReference type="Rhea" id="RHEA-COMP:10188"/>
        <dbReference type="Rhea" id="RHEA-COMP:10189"/>
        <dbReference type="ChEBI" id="CHEBI:57856"/>
        <dbReference type="ChEBI" id="CHEBI:59789"/>
        <dbReference type="ChEBI" id="CHEBI:74269"/>
        <dbReference type="ChEBI" id="CHEBI:74480"/>
        <dbReference type="EC" id="2.1.1.33"/>
    </reaction>
</comment>
<dbReference type="InterPro" id="IPR029063">
    <property type="entry name" value="SAM-dependent_MTases_sf"/>
</dbReference>
<name>A0AAU9BUZ3_9GAMM</name>
<dbReference type="InterPro" id="IPR003358">
    <property type="entry name" value="tRNA_(Gua-N-7)_MeTrfase_Trmb"/>
</dbReference>
<evidence type="ECO:0000256" key="5">
    <source>
        <dbReference type="ARBA" id="ARBA00022691"/>
    </source>
</evidence>
<protein>
    <recommendedName>
        <fullName evidence="7">tRNA (guanine-N(7)-)-methyltransferase</fullName>
        <ecNumber evidence="7">2.1.1.33</ecNumber>
    </recommendedName>
    <alternativeName>
        <fullName evidence="7">tRNA (guanine(46)-N(7))-methyltransferase</fullName>
    </alternativeName>
    <alternativeName>
        <fullName evidence="7">tRNA(m7G46)-methyltransferase</fullName>
    </alternativeName>
</protein>
<evidence type="ECO:0000313" key="9">
    <source>
        <dbReference type="Proteomes" id="UP001321825"/>
    </source>
</evidence>
<feature type="binding site" evidence="7">
    <location>
        <position position="62"/>
    </location>
    <ligand>
        <name>S-adenosyl-L-methionine</name>
        <dbReference type="ChEBI" id="CHEBI:59789"/>
    </ligand>
</feature>
<evidence type="ECO:0000256" key="6">
    <source>
        <dbReference type="ARBA" id="ARBA00022694"/>
    </source>
</evidence>
<gene>
    <name evidence="7" type="primary">trmB</name>
    <name evidence="8" type="ORF">MIT9_P2112</name>
</gene>
<dbReference type="InterPro" id="IPR055361">
    <property type="entry name" value="tRNA_methyltr_TrmB_bact"/>
</dbReference>
<organism evidence="8 9">
    <name type="scientific">Methylomarinovum caldicuralii</name>
    <dbReference type="NCBI Taxonomy" id="438856"/>
    <lineage>
        <taxon>Bacteria</taxon>
        <taxon>Pseudomonadati</taxon>
        <taxon>Pseudomonadota</taxon>
        <taxon>Gammaproteobacteria</taxon>
        <taxon>Methylococcales</taxon>
        <taxon>Methylothermaceae</taxon>
        <taxon>Methylomarinovum</taxon>
    </lineage>
</organism>
<evidence type="ECO:0000256" key="7">
    <source>
        <dbReference type="HAMAP-Rule" id="MF_01057"/>
    </source>
</evidence>
<keyword evidence="6 7" id="KW-0819">tRNA processing</keyword>
<dbReference type="EMBL" id="AP024714">
    <property type="protein sequence ID" value="BCX82526.1"/>
    <property type="molecule type" value="Genomic_DNA"/>
</dbReference>
<proteinExistence type="inferred from homology"/>
<dbReference type="CDD" id="cd02440">
    <property type="entry name" value="AdoMet_MTases"/>
    <property type="match status" value="1"/>
</dbReference>
<accession>A0AAU9BUZ3</accession>
<dbReference type="PROSITE" id="PS51625">
    <property type="entry name" value="SAM_MT_TRMB"/>
    <property type="match status" value="1"/>
</dbReference>
<dbReference type="PANTHER" id="PTHR23417">
    <property type="entry name" value="3-DEOXY-D-MANNO-OCTULOSONIC-ACID TRANSFERASE/TRNA GUANINE-N 7 - -METHYLTRANSFERASE"/>
    <property type="match status" value="1"/>
</dbReference>
<keyword evidence="3 7" id="KW-0489">Methyltransferase</keyword>
<dbReference type="Pfam" id="PF02390">
    <property type="entry name" value="Methyltransf_4"/>
    <property type="match status" value="1"/>
</dbReference>
<dbReference type="GO" id="GO:0008176">
    <property type="term" value="F:tRNA (guanine(46)-N7)-methyltransferase activity"/>
    <property type="evidence" value="ECO:0007669"/>
    <property type="project" value="UniProtKB-UniRule"/>
</dbReference>
<dbReference type="KEGG" id="mcau:MIT9_P2112"/>
<keyword evidence="5 7" id="KW-0949">S-adenosyl-L-methionine</keyword>
<dbReference type="EC" id="2.1.1.33" evidence="7"/>
<dbReference type="RefSeq" id="WP_317704924.1">
    <property type="nucleotide sequence ID" value="NZ_AP024714.1"/>
</dbReference>
<dbReference type="Gene3D" id="3.40.50.150">
    <property type="entry name" value="Vaccinia Virus protein VP39"/>
    <property type="match status" value="1"/>
</dbReference>
<comment type="pathway">
    <text evidence="7">tRNA modification; N(7)-methylguanine-tRNA biosynthesis.</text>
</comment>
<comment type="function">
    <text evidence="2 7">Catalyzes the formation of N(7)-methylguanine at position 46 (m7G46) in tRNA.</text>
</comment>
<dbReference type="AlphaFoldDB" id="A0AAU9BUZ3"/>
<keyword evidence="9" id="KW-1185">Reference proteome</keyword>
<dbReference type="PANTHER" id="PTHR23417:SF14">
    <property type="entry name" value="PENTACOTRIPEPTIDE-REPEAT REGION OF PRORP DOMAIN-CONTAINING PROTEIN"/>
    <property type="match status" value="1"/>
</dbReference>
<reference evidence="9" key="1">
    <citation type="journal article" date="2024" name="Int. J. Syst. Evol. Microbiol.">
        <title>Methylomarinovum tepidoasis sp. nov., a moderately thermophilic methanotroph of the family Methylothermaceae isolated from a deep-sea hydrothermal field.</title>
        <authorList>
            <person name="Hirayama H."/>
            <person name="Takaki Y."/>
            <person name="Abe M."/>
            <person name="Miyazaki M."/>
            <person name="Uematsu K."/>
            <person name="Matsui Y."/>
            <person name="Takai K."/>
        </authorList>
    </citation>
    <scope>NUCLEOTIDE SEQUENCE [LARGE SCALE GENOMIC DNA]</scope>
    <source>
        <strain evidence="9">IT-9</strain>
    </source>
</reference>
<feature type="binding site" evidence="7">
    <location>
        <position position="87"/>
    </location>
    <ligand>
        <name>S-adenosyl-L-methionine</name>
        <dbReference type="ChEBI" id="CHEBI:59789"/>
    </ligand>
</feature>
<comment type="caution">
    <text evidence="7">Lacks conserved residue(s) required for the propagation of feature annotation.</text>
</comment>
<sequence>MAEIPATSQLKRRIRSFVRREGRLTPAQQRALDVLWPRYGLTPEIPLQPQAVYPGSAPLILEIGFGNGESLVQMAATYPQFNYLGIEVHRPGVGHLLLELEKRGLDNVRVYCADAVEVLETAIGAELCQRINIFFPDPWPKKRHHKRRLIQPAFVALLAEKLQPGGILHLATDWPDYARHMRAAVATCPRLVSTDVTARIPPRPQTKYERRGRRLGHPVTDLAYRRL</sequence>
<dbReference type="GO" id="GO:0043527">
    <property type="term" value="C:tRNA methyltransferase complex"/>
    <property type="evidence" value="ECO:0007669"/>
    <property type="project" value="TreeGrafter"/>
</dbReference>
<feature type="binding site" evidence="7">
    <location>
        <position position="173"/>
    </location>
    <ligand>
        <name>substrate</name>
    </ligand>
</feature>
<dbReference type="Proteomes" id="UP001321825">
    <property type="component" value="Chromosome"/>
</dbReference>
<evidence type="ECO:0000256" key="4">
    <source>
        <dbReference type="ARBA" id="ARBA00022679"/>
    </source>
</evidence>
<evidence type="ECO:0000313" key="8">
    <source>
        <dbReference type="EMBL" id="BCX82526.1"/>
    </source>
</evidence>
<feature type="binding site" evidence="7">
    <location>
        <begin position="206"/>
        <end position="209"/>
    </location>
    <ligand>
        <name>substrate</name>
    </ligand>
</feature>
<comment type="similarity">
    <text evidence="7">Belongs to the class I-like SAM-binding methyltransferase superfamily. TrmB family.</text>
</comment>
<evidence type="ECO:0000256" key="3">
    <source>
        <dbReference type="ARBA" id="ARBA00022603"/>
    </source>
</evidence>
<feature type="binding site" evidence="7">
    <location>
        <position position="137"/>
    </location>
    <ligand>
        <name>S-adenosyl-L-methionine</name>
        <dbReference type="ChEBI" id="CHEBI:59789"/>
    </ligand>
</feature>
<dbReference type="SUPFAM" id="SSF53335">
    <property type="entry name" value="S-adenosyl-L-methionine-dependent methyltransferases"/>
    <property type="match status" value="1"/>
</dbReference>
<keyword evidence="4 7" id="KW-0808">Transferase</keyword>
<dbReference type="HAMAP" id="MF_01057">
    <property type="entry name" value="tRNA_methyltr_TrmB"/>
    <property type="match status" value="1"/>
</dbReference>
<evidence type="ECO:0000256" key="2">
    <source>
        <dbReference type="ARBA" id="ARBA00003015"/>
    </source>
</evidence>
<feature type="binding site" evidence="7">
    <location>
        <position position="114"/>
    </location>
    <ligand>
        <name>S-adenosyl-L-methionine</name>
        <dbReference type="ChEBI" id="CHEBI:59789"/>
    </ligand>
</feature>
<dbReference type="NCBIfam" id="TIGR00091">
    <property type="entry name" value="tRNA (guanosine(46)-N7)-methyltransferase TrmB"/>
    <property type="match status" value="1"/>
</dbReference>
<evidence type="ECO:0000256" key="1">
    <source>
        <dbReference type="ARBA" id="ARBA00000142"/>
    </source>
</evidence>
<feature type="binding site" evidence="7">
    <location>
        <position position="141"/>
    </location>
    <ligand>
        <name>substrate</name>
    </ligand>
</feature>